<dbReference type="RefSeq" id="WP_092503082.1">
    <property type="nucleotide sequence ID" value="NZ_LT629695.1"/>
</dbReference>
<accession>A0A1G8BTN5</accession>
<name>A0A1G8BTN5_9MICO</name>
<dbReference type="OrthoDB" id="5044126at2"/>
<feature type="transmembrane region" description="Helical" evidence="2">
    <location>
        <begin position="230"/>
        <end position="248"/>
    </location>
</feature>
<dbReference type="Proteomes" id="UP000198822">
    <property type="component" value="Chromosome I"/>
</dbReference>
<dbReference type="STRING" id="399736.SAMN04489720_1049"/>
<gene>
    <name evidence="3" type="ORF">SAMN04489720_1049</name>
</gene>
<keyword evidence="2" id="KW-0472">Membrane</keyword>
<reference evidence="4" key="1">
    <citation type="submission" date="2016-10" db="EMBL/GenBank/DDBJ databases">
        <authorList>
            <person name="Varghese N."/>
            <person name="Submissions S."/>
        </authorList>
    </citation>
    <scope>NUCLEOTIDE SEQUENCE [LARGE SCALE GENOMIC DNA]</scope>
    <source>
        <strain evidence="4">DSM 22002</strain>
    </source>
</reference>
<evidence type="ECO:0000256" key="1">
    <source>
        <dbReference type="SAM" id="MobiDB-lite"/>
    </source>
</evidence>
<evidence type="ECO:0000313" key="4">
    <source>
        <dbReference type="Proteomes" id="UP000198822"/>
    </source>
</evidence>
<protein>
    <submittedName>
        <fullName evidence="3">Uncharacterized protein</fullName>
    </submittedName>
</protein>
<organism evidence="3 4">
    <name type="scientific">Agrococcus jejuensis</name>
    <dbReference type="NCBI Taxonomy" id="399736"/>
    <lineage>
        <taxon>Bacteria</taxon>
        <taxon>Bacillati</taxon>
        <taxon>Actinomycetota</taxon>
        <taxon>Actinomycetes</taxon>
        <taxon>Micrococcales</taxon>
        <taxon>Microbacteriaceae</taxon>
        <taxon>Agrococcus</taxon>
    </lineage>
</organism>
<proteinExistence type="predicted"/>
<keyword evidence="2" id="KW-1133">Transmembrane helix</keyword>
<keyword evidence="2" id="KW-0812">Transmembrane</keyword>
<keyword evidence="4" id="KW-1185">Reference proteome</keyword>
<evidence type="ECO:0000256" key="2">
    <source>
        <dbReference type="SAM" id="Phobius"/>
    </source>
</evidence>
<dbReference type="EMBL" id="LT629695">
    <property type="protein sequence ID" value="SDH36463.1"/>
    <property type="molecule type" value="Genomic_DNA"/>
</dbReference>
<dbReference type="AlphaFoldDB" id="A0A1G8BTN5"/>
<feature type="region of interest" description="Disordered" evidence="1">
    <location>
        <begin position="122"/>
        <end position="150"/>
    </location>
</feature>
<sequence>MGWFGGMERSRDDREIERLEGRPGRIMQRGTEIRQLGETMTDSAAVLQSLADGTHGLKGKAVEKLIEGVGSSHGTLKEAGELYTPTGPVVWRYGFALSQVQEGLNDHVTNCETLWQTYEDLPGDKDGRGVGGFLQPDEGSDEAKSQQAEDDAKQEAYDAWLAEADLFDDDYDTWETAFEQAADDIGTALAGKIKDSRWDDLDGFVAGALTVLKWAGVVLMVAALVIGGPIIGALAAVVAIATLVLTLYQKSRGDAGWGDVIGAAIGVIPFGSLSKLGSMKFMDDVAGGLLTGPGRSAIRTEMSVVLGSGKAAFRHTGSMSQGLRNSFSHFARNHGTEGRFVDIMARLHTGKDMGKLGSMQGLDIFMSTQMTMLGRLNTGLGLGTGEGLYARLFN</sequence>
<evidence type="ECO:0000313" key="3">
    <source>
        <dbReference type="EMBL" id="SDH36463.1"/>
    </source>
</evidence>